<dbReference type="Gene3D" id="3.10.620.30">
    <property type="match status" value="1"/>
</dbReference>
<dbReference type="Pfam" id="PF01841">
    <property type="entry name" value="Transglut_core"/>
    <property type="match status" value="1"/>
</dbReference>
<reference evidence="2" key="2">
    <citation type="submission" date="2020-09" db="EMBL/GenBank/DDBJ databases">
        <authorList>
            <person name="Sun Q."/>
            <person name="Kim S."/>
        </authorList>
    </citation>
    <scope>NUCLEOTIDE SEQUENCE</scope>
    <source>
        <strain evidence="2">KCTC 42651</strain>
    </source>
</reference>
<proteinExistence type="predicted"/>
<dbReference type="InterPro" id="IPR013589">
    <property type="entry name" value="Bac_transglu_N"/>
</dbReference>
<dbReference type="RefSeq" id="WP_189989201.1">
    <property type="nucleotide sequence ID" value="NZ_BMZS01000004.1"/>
</dbReference>
<feature type="domain" description="Transglutaminase-like" evidence="1">
    <location>
        <begin position="185"/>
        <end position="255"/>
    </location>
</feature>
<dbReference type="Pfam" id="PF08379">
    <property type="entry name" value="Bact_transglu_N"/>
    <property type="match status" value="1"/>
</dbReference>
<dbReference type="SUPFAM" id="SSF54001">
    <property type="entry name" value="Cysteine proteinases"/>
    <property type="match status" value="1"/>
</dbReference>
<dbReference type="PANTHER" id="PTHR33490:SF7">
    <property type="entry name" value="BLR2979 PROTEIN"/>
    <property type="match status" value="1"/>
</dbReference>
<comment type="caution">
    <text evidence="2">The sequence shown here is derived from an EMBL/GenBank/DDBJ whole genome shotgun (WGS) entry which is preliminary data.</text>
</comment>
<dbReference type="InterPro" id="IPR002931">
    <property type="entry name" value="Transglutaminase-like"/>
</dbReference>
<gene>
    <name evidence="2" type="ORF">GCM10017083_21420</name>
</gene>
<dbReference type="EMBL" id="BMZS01000004">
    <property type="protein sequence ID" value="GHD49299.1"/>
    <property type="molecule type" value="Genomic_DNA"/>
</dbReference>
<organism evidence="2 3">
    <name type="scientific">Thalassobaculum fulvum</name>
    <dbReference type="NCBI Taxonomy" id="1633335"/>
    <lineage>
        <taxon>Bacteria</taxon>
        <taxon>Pseudomonadati</taxon>
        <taxon>Pseudomonadota</taxon>
        <taxon>Alphaproteobacteria</taxon>
        <taxon>Rhodospirillales</taxon>
        <taxon>Thalassobaculaceae</taxon>
        <taxon>Thalassobaculum</taxon>
    </lineage>
</organism>
<reference evidence="2" key="1">
    <citation type="journal article" date="2014" name="Int. J. Syst. Evol. Microbiol.">
        <title>Complete genome sequence of Corynebacterium casei LMG S-19264T (=DSM 44701T), isolated from a smear-ripened cheese.</title>
        <authorList>
            <consortium name="US DOE Joint Genome Institute (JGI-PGF)"/>
            <person name="Walter F."/>
            <person name="Albersmeier A."/>
            <person name="Kalinowski J."/>
            <person name="Ruckert C."/>
        </authorList>
    </citation>
    <scope>NUCLEOTIDE SEQUENCE</scope>
    <source>
        <strain evidence="2">KCTC 42651</strain>
    </source>
</reference>
<dbReference type="SMART" id="SM00460">
    <property type="entry name" value="TGc"/>
    <property type="match status" value="1"/>
</dbReference>
<name>A0A918XRE5_9PROT</name>
<dbReference type="Proteomes" id="UP000630353">
    <property type="component" value="Unassembled WGS sequence"/>
</dbReference>
<sequence>MSAHTGPATVRYDVRHRTDFEYSAPVSISHHLLHLTPRPTANQRTESWRVALTPAPAIRRVEVDFFGNPVEHLTIQDEHSRLVVHARGTLAVDPPPPVDPSATPAWEDARVNGSSVTDPEILAAQPFAYDSPMTRSNEAVWAWARQSFVPGRPVLEAALDLNHRIFAELEYDPTATTVSTPVAEVFRIRRGVCQDFAHLMLAGLRGLGIPARYVSGYLLTYPPPGGEKLQGSDASHAWVSVRVPGHGWVDLDPTNDKLTTTEHVTLAWGRDYGDVSPVKGAIVGGGEHEVKVAVDVVPVGNGAA</sequence>
<dbReference type="AlphaFoldDB" id="A0A918XRE5"/>
<keyword evidence="3" id="KW-1185">Reference proteome</keyword>
<dbReference type="PANTHER" id="PTHR33490">
    <property type="entry name" value="BLR5614 PROTEIN-RELATED"/>
    <property type="match status" value="1"/>
</dbReference>
<evidence type="ECO:0000313" key="3">
    <source>
        <dbReference type="Proteomes" id="UP000630353"/>
    </source>
</evidence>
<accession>A0A918XRE5</accession>
<dbReference type="InterPro" id="IPR038765">
    <property type="entry name" value="Papain-like_cys_pep_sf"/>
</dbReference>
<evidence type="ECO:0000259" key="1">
    <source>
        <dbReference type="SMART" id="SM00460"/>
    </source>
</evidence>
<evidence type="ECO:0000313" key="2">
    <source>
        <dbReference type="EMBL" id="GHD49299.1"/>
    </source>
</evidence>
<protein>
    <submittedName>
        <fullName evidence="2">Transglutaminase</fullName>
    </submittedName>
</protein>